<evidence type="ECO:0000256" key="2">
    <source>
        <dbReference type="ARBA" id="ARBA00022448"/>
    </source>
</evidence>
<dbReference type="Proteomes" id="UP001596432">
    <property type="component" value="Unassembled WGS sequence"/>
</dbReference>
<dbReference type="PROSITE" id="PS00211">
    <property type="entry name" value="ABC_TRANSPORTER_1"/>
    <property type="match status" value="1"/>
</dbReference>
<evidence type="ECO:0000256" key="3">
    <source>
        <dbReference type="ARBA" id="ARBA00022741"/>
    </source>
</evidence>
<dbReference type="EMBL" id="JBHTAS010000001">
    <property type="protein sequence ID" value="MFC7140290.1"/>
    <property type="molecule type" value="Genomic_DNA"/>
</dbReference>
<dbReference type="SUPFAM" id="SSF52540">
    <property type="entry name" value="P-loop containing nucleoside triphosphate hydrolases"/>
    <property type="match status" value="1"/>
</dbReference>
<evidence type="ECO:0000259" key="6">
    <source>
        <dbReference type="PROSITE" id="PS50893"/>
    </source>
</evidence>
<dbReference type="PROSITE" id="PS50893">
    <property type="entry name" value="ABC_TRANSPORTER_2"/>
    <property type="match status" value="1"/>
</dbReference>
<accession>A0ABD5Y4J7</accession>
<gene>
    <name evidence="7" type="ORF">ACFQMA_10670</name>
</gene>
<dbReference type="GeneID" id="78820574"/>
<feature type="domain" description="ABC transporter" evidence="6">
    <location>
        <begin position="4"/>
        <end position="230"/>
    </location>
</feature>
<dbReference type="RefSeq" id="WP_274325851.1">
    <property type="nucleotide sequence ID" value="NZ_CP118158.1"/>
</dbReference>
<dbReference type="Gene3D" id="3.40.50.300">
    <property type="entry name" value="P-loop containing nucleotide triphosphate hydrolases"/>
    <property type="match status" value="1"/>
</dbReference>
<sequence>MPSIQTDGLTKEFGDDVVAVDGLDLTIEEGEIFGFLGPNGAGKSTTINMLLDFIRPTAGSAEVFGMDAQDEAAAIRERIGVLPEGYGFDDYLTGREYMEWAVETKGADDDPEQLLDLVGIREDAGRVASGYSKGMQQRLAFGMALADDPDLLILDEPSTGLDPNGIQHMRSVIRDRAEGGTTVFFSSHILSEVEAVCDRVGVMNEGRLVAMDTIEGLRESASGQATIELQCAEAPPRDGVADIDGVSSVDVAGTKLTATCTDPRAKVDVVKRVDSRAEVVDILADNTSLEELFNQFTGGGRDNDVEMPAGETGQRADAQEASP</sequence>
<dbReference type="InterPro" id="IPR003593">
    <property type="entry name" value="AAA+_ATPase"/>
</dbReference>
<keyword evidence="2" id="KW-0813">Transport</keyword>
<dbReference type="SMART" id="SM00382">
    <property type="entry name" value="AAA"/>
    <property type="match status" value="1"/>
</dbReference>
<dbReference type="PANTHER" id="PTHR43335">
    <property type="entry name" value="ABC TRANSPORTER, ATP-BINDING PROTEIN"/>
    <property type="match status" value="1"/>
</dbReference>
<comment type="similarity">
    <text evidence="1">Belongs to the ABC transporter superfamily.</text>
</comment>
<dbReference type="InterPro" id="IPR003439">
    <property type="entry name" value="ABC_transporter-like_ATP-bd"/>
</dbReference>
<organism evidence="7 8">
    <name type="scientific">Halosimplex aquaticum</name>
    <dbReference type="NCBI Taxonomy" id="3026162"/>
    <lineage>
        <taxon>Archaea</taxon>
        <taxon>Methanobacteriati</taxon>
        <taxon>Methanobacteriota</taxon>
        <taxon>Stenosarchaea group</taxon>
        <taxon>Halobacteria</taxon>
        <taxon>Halobacteriales</taxon>
        <taxon>Haloarculaceae</taxon>
        <taxon>Halosimplex</taxon>
    </lineage>
</organism>
<dbReference type="InterPro" id="IPR017871">
    <property type="entry name" value="ABC_transporter-like_CS"/>
</dbReference>
<dbReference type="AlphaFoldDB" id="A0ABD5Y4J7"/>
<dbReference type="GO" id="GO:0005524">
    <property type="term" value="F:ATP binding"/>
    <property type="evidence" value="ECO:0007669"/>
    <property type="project" value="UniProtKB-KW"/>
</dbReference>
<dbReference type="PANTHER" id="PTHR43335:SF4">
    <property type="entry name" value="ABC TRANSPORTER, ATP-BINDING PROTEIN"/>
    <property type="match status" value="1"/>
</dbReference>
<comment type="caution">
    <text evidence="7">The sequence shown here is derived from an EMBL/GenBank/DDBJ whole genome shotgun (WGS) entry which is preliminary data.</text>
</comment>
<name>A0ABD5Y4J7_9EURY</name>
<evidence type="ECO:0000256" key="4">
    <source>
        <dbReference type="ARBA" id="ARBA00022840"/>
    </source>
</evidence>
<feature type="region of interest" description="Disordered" evidence="5">
    <location>
        <begin position="297"/>
        <end position="323"/>
    </location>
</feature>
<dbReference type="CDD" id="cd03230">
    <property type="entry name" value="ABC_DR_subfamily_A"/>
    <property type="match status" value="1"/>
</dbReference>
<evidence type="ECO:0000256" key="1">
    <source>
        <dbReference type="ARBA" id="ARBA00005417"/>
    </source>
</evidence>
<dbReference type="Pfam" id="PF00005">
    <property type="entry name" value="ABC_tran"/>
    <property type="match status" value="1"/>
</dbReference>
<protein>
    <submittedName>
        <fullName evidence="7">ABC transporter ATP-binding protein</fullName>
    </submittedName>
</protein>
<evidence type="ECO:0000256" key="5">
    <source>
        <dbReference type="SAM" id="MobiDB-lite"/>
    </source>
</evidence>
<dbReference type="InterPro" id="IPR027417">
    <property type="entry name" value="P-loop_NTPase"/>
</dbReference>
<evidence type="ECO:0000313" key="7">
    <source>
        <dbReference type="EMBL" id="MFC7140290.1"/>
    </source>
</evidence>
<evidence type="ECO:0000313" key="8">
    <source>
        <dbReference type="Proteomes" id="UP001596432"/>
    </source>
</evidence>
<keyword evidence="4 7" id="KW-0067">ATP-binding</keyword>
<proteinExistence type="inferred from homology"/>
<reference evidence="7 8" key="1">
    <citation type="journal article" date="2019" name="Int. J. Syst. Evol. Microbiol.">
        <title>The Global Catalogue of Microorganisms (GCM) 10K type strain sequencing project: providing services to taxonomists for standard genome sequencing and annotation.</title>
        <authorList>
            <consortium name="The Broad Institute Genomics Platform"/>
            <consortium name="The Broad Institute Genome Sequencing Center for Infectious Disease"/>
            <person name="Wu L."/>
            <person name="Ma J."/>
        </authorList>
    </citation>
    <scope>NUCLEOTIDE SEQUENCE [LARGE SCALE GENOMIC DNA]</scope>
    <source>
        <strain evidence="7 8">XZYJT29</strain>
    </source>
</reference>
<keyword evidence="8" id="KW-1185">Reference proteome</keyword>
<keyword evidence="3" id="KW-0547">Nucleotide-binding</keyword>